<protein>
    <submittedName>
        <fullName evidence="3">Putative phenylalanine ammonia-lyase</fullName>
    </submittedName>
</protein>
<dbReference type="InterPro" id="IPR024083">
    <property type="entry name" value="Fumarase/histidase_N"/>
</dbReference>
<dbReference type="VEuPathDB" id="FungiDB:P170DRAFT_357003"/>
<dbReference type="STRING" id="1392250.A0A2I2GAA4"/>
<dbReference type="Proteomes" id="UP000234275">
    <property type="component" value="Unassembled WGS sequence"/>
</dbReference>
<comment type="similarity">
    <text evidence="1 2">Belongs to the PAL/histidase family.</text>
</comment>
<dbReference type="AlphaFoldDB" id="A0A2I2GAA4"/>
<dbReference type="GO" id="GO:0016841">
    <property type="term" value="F:ammonia-lyase activity"/>
    <property type="evidence" value="ECO:0007669"/>
    <property type="project" value="InterPro"/>
</dbReference>
<proteinExistence type="inferred from homology"/>
<dbReference type="Pfam" id="PF00221">
    <property type="entry name" value="Lyase_aromatic"/>
    <property type="match status" value="1"/>
</dbReference>
<dbReference type="EMBL" id="MSFO01000004">
    <property type="protein sequence ID" value="PLB49807.1"/>
    <property type="molecule type" value="Genomic_DNA"/>
</dbReference>
<dbReference type="GeneID" id="36551890"/>
<evidence type="ECO:0000313" key="3">
    <source>
        <dbReference type="EMBL" id="PLB49807.1"/>
    </source>
</evidence>
<reference evidence="3 4" key="1">
    <citation type="submission" date="2016-12" db="EMBL/GenBank/DDBJ databases">
        <title>The genomes of Aspergillus section Nigri reveals drivers in fungal speciation.</title>
        <authorList>
            <consortium name="DOE Joint Genome Institute"/>
            <person name="Vesth T.C."/>
            <person name="Nybo J."/>
            <person name="Theobald S."/>
            <person name="Brandl J."/>
            <person name="Frisvad J.C."/>
            <person name="Nielsen K.F."/>
            <person name="Lyhne E.K."/>
            <person name="Kogle M.E."/>
            <person name="Kuo A."/>
            <person name="Riley R."/>
            <person name="Clum A."/>
            <person name="Nolan M."/>
            <person name="Lipzen A."/>
            <person name="Salamov A."/>
            <person name="Henrissat B."/>
            <person name="Wiebenga A."/>
            <person name="De Vries R.P."/>
            <person name="Grigoriev I.V."/>
            <person name="Mortensen U.H."/>
            <person name="Andersen M.R."/>
            <person name="Baker S.E."/>
        </authorList>
    </citation>
    <scope>NUCLEOTIDE SEQUENCE [LARGE SCALE GENOMIC DNA]</scope>
    <source>
        <strain evidence="3 4">IBT 23096</strain>
    </source>
</reference>
<dbReference type="PROSITE" id="PS00488">
    <property type="entry name" value="PAL_HISTIDASE"/>
    <property type="match status" value="1"/>
</dbReference>
<dbReference type="NCBIfam" id="TIGR01226">
    <property type="entry name" value="phe_am_lyase"/>
    <property type="match status" value="1"/>
</dbReference>
<dbReference type="InterPro" id="IPR023144">
    <property type="entry name" value="Phe_NH3-lyase_shielding_dom_sf"/>
</dbReference>
<gene>
    <name evidence="3" type="ORF">P170DRAFT_357003</name>
</gene>
<comment type="caution">
    <text evidence="3">The sequence shown here is derived from an EMBL/GenBank/DDBJ whole genome shotgun (WGS) entry which is preliminary data.</text>
</comment>
<dbReference type="SUPFAM" id="SSF48557">
    <property type="entry name" value="L-aspartase-like"/>
    <property type="match status" value="1"/>
</dbReference>
<dbReference type="Gene3D" id="1.10.275.10">
    <property type="entry name" value="Fumarase/aspartase (N-terminal domain)"/>
    <property type="match status" value="1"/>
</dbReference>
<dbReference type="OrthoDB" id="10051290at2759"/>
<dbReference type="PANTHER" id="PTHR10362">
    <property type="entry name" value="HISTIDINE AMMONIA-LYASE"/>
    <property type="match status" value="1"/>
</dbReference>
<dbReference type="InterPro" id="IPR022313">
    <property type="entry name" value="Phe/His_NH3-lyase_AS"/>
</dbReference>
<keyword evidence="2 3" id="KW-0456">Lyase</keyword>
<dbReference type="InterPro" id="IPR005922">
    <property type="entry name" value="Phe_NH3-lyase"/>
</dbReference>
<dbReference type="InterPro" id="IPR008948">
    <property type="entry name" value="L-Aspartase-like"/>
</dbReference>
<keyword evidence="4" id="KW-1185">Reference proteome</keyword>
<dbReference type="GO" id="GO:0005737">
    <property type="term" value="C:cytoplasm"/>
    <property type="evidence" value="ECO:0007669"/>
    <property type="project" value="InterPro"/>
</dbReference>
<accession>A0A2I2GAA4</accession>
<dbReference type="GO" id="GO:0006559">
    <property type="term" value="P:L-phenylalanine catabolic process"/>
    <property type="evidence" value="ECO:0007669"/>
    <property type="project" value="InterPro"/>
</dbReference>
<organism evidence="3 4">
    <name type="scientific">Aspergillus steynii IBT 23096</name>
    <dbReference type="NCBI Taxonomy" id="1392250"/>
    <lineage>
        <taxon>Eukaryota</taxon>
        <taxon>Fungi</taxon>
        <taxon>Dikarya</taxon>
        <taxon>Ascomycota</taxon>
        <taxon>Pezizomycotina</taxon>
        <taxon>Eurotiomycetes</taxon>
        <taxon>Eurotiomycetidae</taxon>
        <taxon>Eurotiales</taxon>
        <taxon>Aspergillaceae</taxon>
        <taxon>Aspergillus</taxon>
        <taxon>Aspergillus subgen. Circumdati</taxon>
    </lineage>
</organism>
<evidence type="ECO:0000256" key="2">
    <source>
        <dbReference type="RuleBase" id="RU003954"/>
    </source>
</evidence>
<dbReference type="RefSeq" id="XP_024705109.1">
    <property type="nucleotide sequence ID" value="XM_024844190.1"/>
</dbReference>
<dbReference type="Gene3D" id="1.10.274.20">
    <property type="entry name" value="Phenylalanine ammonia-lyase 1, domain 3"/>
    <property type="match status" value="1"/>
</dbReference>
<evidence type="ECO:0000256" key="1">
    <source>
        <dbReference type="ARBA" id="ARBA00007238"/>
    </source>
</evidence>
<dbReference type="Gene3D" id="1.20.200.10">
    <property type="entry name" value="Fumarase/aspartase (Central domain)"/>
    <property type="match status" value="1"/>
</dbReference>
<sequence length="685" mass="75054">MSSHLNLVKECWADRESLLKDRSQVVLDGDSLSLGAVVAVSRNSTKALIKESEDLYKRVQDSIKTLTISLGKGEQVYGVNTGPGGNAATRTRRLEMLQHSFLQHHQCGILTDPALNGSEKLVYQKDLSDSLPVEVVRGTMLLRCNSLLRGHSAVRVEVIELLLCALNNNMTPVVPLRGSISASGDLSPLSYLGGLIEGNPDIFVQVKENDRYRILSAKEALEQMDQVPMTLNAKEGLGIMNGTAPSAAAASLTLYDSHNLALLTQVLTAMATEALMGTVDNYHDFISQCRPHQGQAEVARNIRSFLSGSRLSPELDVNKVGLIQDRYALRTAPQWIGPQLEDLLSATRQIEVEINSSTDNPLIDIAEGRFHHGGNFQAASVTSAMEKTRTALVMLGRLLLAQCGELTNPMISRGLPPNLCADDPSLSFAMKGLDVHMTAYFSELGFLANSVASHVQTAEMNNQSVNSLALISCRYTRQSVEILSMMCAAHLYILCQALDLRALMVDFLQSTQTQARPVFEEEFGAPKGFKKPSFEEVWMSVESAWLDTSQLDLVPRCEEVASRSVGHIVNTELNASDAPDPSVLNSTKAWKAKLSSLLYRTYSDTRTTFFTDKSTPRLLGQASKAIYLFVREGLGVPFHQGVTDHPVLPNYADCQDGKKTIGSYVTRIYESIRDGEIIDALKCVV</sequence>
<evidence type="ECO:0000313" key="4">
    <source>
        <dbReference type="Proteomes" id="UP000234275"/>
    </source>
</evidence>
<dbReference type="InterPro" id="IPR001106">
    <property type="entry name" value="Aromatic_Lyase"/>
</dbReference>
<dbReference type="CDD" id="cd00332">
    <property type="entry name" value="PAL-HAL"/>
    <property type="match status" value="1"/>
</dbReference>
<name>A0A2I2GAA4_9EURO</name>